<comment type="caution">
    <text evidence="13">The sequence shown here is derived from an EMBL/GenBank/DDBJ whole genome shotgun (WGS) entry which is preliminary data.</text>
</comment>
<proteinExistence type="inferred from homology"/>
<keyword evidence="5" id="KW-0436">Ligase</keyword>
<dbReference type="GO" id="GO:0004639">
    <property type="term" value="F:phosphoribosylaminoimidazolesuccinocarboxamide synthase activity"/>
    <property type="evidence" value="ECO:0007669"/>
    <property type="project" value="InterPro"/>
</dbReference>
<dbReference type="HAMAP" id="MF_02045">
    <property type="entry name" value="PurE_classII"/>
    <property type="match status" value="1"/>
</dbReference>
<dbReference type="GO" id="GO:0016831">
    <property type="term" value="F:carboxy-lyase activity"/>
    <property type="evidence" value="ECO:0007669"/>
    <property type="project" value="UniProtKB-KW"/>
</dbReference>
<keyword evidence="9" id="KW-0067">ATP-binding</keyword>
<keyword evidence="7" id="KW-0658">Purine biosynthesis</keyword>
<accession>A0A2T7PM45</accession>
<evidence type="ECO:0000256" key="2">
    <source>
        <dbReference type="ARBA" id="ARBA00004747"/>
    </source>
</evidence>
<dbReference type="SMART" id="SM01001">
    <property type="entry name" value="AIRC"/>
    <property type="match status" value="1"/>
</dbReference>
<dbReference type="FunFam" id="3.30.470.20:FF:000020">
    <property type="entry name" value="Probable multifunctional protein ADE2"/>
    <property type="match status" value="1"/>
</dbReference>
<keyword evidence="11" id="KW-0511">Multifunctional enzyme</keyword>
<dbReference type="OrthoDB" id="9991235at2759"/>
<gene>
    <name evidence="13" type="ORF">C0Q70_05773</name>
</gene>
<dbReference type="PROSITE" id="PS01057">
    <property type="entry name" value="SAICAR_SYNTHETASE_1"/>
    <property type="match status" value="1"/>
</dbReference>
<evidence type="ECO:0000256" key="1">
    <source>
        <dbReference type="ARBA" id="ARBA00004672"/>
    </source>
</evidence>
<comment type="pathway">
    <text evidence="1">Purine metabolism; IMP biosynthesis via de novo pathway; 5-amino-1-(5-phospho-D-ribosyl)imidazole-4-carboxamide from 5-amino-1-(5-phospho-D-ribosyl)imidazole-4-carboxylate: step 1/2.</text>
</comment>
<evidence type="ECO:0000256" key="11">
    <source>
        <dbReference type="ARBA" id="ARBA00023268"/>
    </source>
</evidence>
<reference evidence="13 14" key="1">
    <citation type="submission" date="2018-04" db="EMBL/GenBank/DDBJ databases">
        <title>The genome of golden apple snail Pomacea canaliculata provides insight into stress tolerance and invasive adaptation.</title>
        <authorList>
            <person name="Liu C."/>
            <person name="Liu B."/>
            <person name="Ren Y."/>
            <person name="Zhang Y."/>
            <person name="Wang H."/>
            <person name="Li S."/>
            <person name="Jiang F."/>
            <person name="Yin L."/>
            <person name="Zhang G."/>
            <person name="Qian W."/>
            <person name="Fan W."/>
        </authorList>
    </citation>
    <scope>NUCLEOTIDE SEQUENCE [LARGE SCALE GENOMIC DNA]</scope>
    <source>
        <strain evidence="13">SZHN2017</strain>
        <tissue evidence="13">Muscle</tissue>
    </source>
</reference>
<dbReference type="Gene3D" id="3.30.200.20">
    <property type="entry name" value="Phosphorylase Kinase, domain 1"/>
    <property type="match status" value="1"/>
</dbReference>
<evidence type="ECO:0000256" key="4">
    <source>
        <dbReference type="ARBA" id="ARBA00011020"/>
    </source>
</evidence>
<sequence>MSEIKLGRVLIEGKTKIVYELTETPGQVLLQSKDRITAGDGAKAHNLEGKAAISTATTSAIFELLNNAGIKTHFVKRHSDTSFIARRCEMIPIEWVTRRIATGSFLKRNPGVREGYRFCPLKLETFFKASSPLSSILDDANHDPQWSREQLIEAKLNVGGVTIGRDEYEILAKSTVTIFEILEKSWASVDCSLVDMKIEFGVQSDTGELVLADVIDSDSWRLWPAGDRRLMKDKQVYRELKDVTPEALETVKRNFAWVAERVALLSPKPHARVVVIMGSPTDTGHCEKICAACRQYGVPCEMRVCSAHKATDEALNILAEYEGNHECIDITGEGIPTVFVAVAGRSNGLGPVLSGNSAWPVINCPPLSSDWAAQDVWSSLHLPSGLGCGTVLSAEAAALNAAQILGLSDHVIWSKLRASQLNSWIGLKMADKKVRKD</sequence>
<dbReference type="SUPFAM" id="SSF56104">
    <property type="entry name" value="SAICAR synthase-like"/>
    <property type="match status" value="1"/>
</dbReference>
<dbReference type="Pfam" id="PF00731">
    <property type="entry name" value="AIRC"/>
    <property type="match status" value="1"/>
</dbReference>
<dbReference type="InterPro" id="IPR000031">
    <property type="entry name" value="PurE_dom"/>
</dbReference>
<dbReference type="PROSITE" id="PS01058">
    <property type="entry name" value="SAICAR_SYNTHETASE_2"/>
    <property type="match status" value="1"/>
</dbReference>
<dbReference type="PANTHER" id="PTHR43599">
    <property type="entry name" value="MULTIFUNCTIONAL PROTEIN ADE2"/>
    <property type="match status" value="1"/>
</dbReference>
<evidence type="ECO:0000256" key="6">
    <source>
        <dbReference type="ARBA" id="ARBA00022741"/>
    </source>
</evidence>
<name>A0A2T7PM45_POMCA</name>
<dbReference type="InterPro" id="IPR028923">
    <property type="entry name" value="SAICAR_synt/ADE2_N"/>
</dbReference>
<dbReference type="GO" id="GO:0006189">
    <property type="term" value="P:'de novo' IMP biosynthetic process"/>
    <property type="evidence" value="ECO:0007669"/>
    <property type="project" value="UniProtKB-UniPathway"/>
</dbReference>
<evidence type="ECO:0000256" key="3">
    <source>
        <dbReference type="ARBA" id="ARBA00010478"/>
    </source>
</evidence>
<evidence type="ECO:0000256" key="5">
    <source>
        <dbReference type="ARBA" id="ARBA00022598"/>
    </source>
</evidence>
<dbReference type="Pfam" id="PF01259">
    <property type="entry name" value="SAICAR_synt"/>
    <property type="match status" value="1"/>
</dbReference>
<evidence type="ECO:0000259" key="12">
    <source>
        <dbReference type="SMART" id="SM01001"/>
    </source>
</evidence>
<comment type="pathway">
    <text evidence="2">Purine metabolism; IMP biosynthesis via de novo pathway; 5-amino-1-(5-phospho-D-ribosyl)imidazole-4-carboxylate from 5-amino-1-(5-phospho-D-ribosyl)imidazole (carboxylase route): step 1/1.</text>
</comment>
<dbReference type="GO" id="GO:0005829">
    <property type="term" value="C:cytosol"/>
    <property type="evidence" value="ECO:0007669"/>
    <property type="project" value="TreeGrafter"/>
</dbReference>
<dbReference type="AlphaFoldDB" id="A0A2T7PM45"/>
<dbReference type="Gene3D" id="3.40.50.1970">
    <property type="match status" value="1"/>
</dbReference>
<dbReference type="FunFam" id="3.40.50.1970:FF:000006">
    <property type="entry name" value="Probable multifunctional protein ADE2"/>
    <property type="match status" value="1"/>
</dbReference>
<dbReference type="Proteomes" id="UP000245119">
    <property type="component" value="Linkage Group LG3"/>
</dbReference>
<feature type="domain" description="PurE" evidence="12">
    <location>
        <begin position="271"/>
        <end position="427"/>
    </location>
</feature>
<dbReference type="FunFam" id="3.30.200.20:FF:000183">
    <property type="entry name" value="Probable multifunctional protein ADE2"/>
    <property type="match status" value="1"/>
</dbReference>
<keyword evidence="8" id="KW-0210">Decarboxylase</keyword>
<dbReference type="Gene3D" id="3.30.470.20">
    <property type="entry name" value="ATP-grasp fold, B domain"/>
    <property type="match status" value="1"/>
</dbReference>
<comment type="similarity">
    <text evidence="4">In the N-terminal section; belongs to the SAICAR synthetase family.</text>
</comment>
<evidence type="ECO:0000256" key="8">
    <source>
        <dbReference type="ARBA" id="ARBA00022793"/>
    </source>
</evidence>
<keyword evidence="10" id="KW-0456">Lyase</keyword>
<protein>
    <recommendedName>
        <fullName evidence="12">PurE domain-containing protein</fullName>
    </recommendedName>
</protein>
<dbReference type="SUPFAM" id="SSF52255">
    <property type="entry name" value="N5-CAIR mutase (phosphoribosylaminoimidazole carboxylase, PurE)"/>
    <property type="match status" value="1"/>
</dbReference>
<evidence type="ECO:0000313" key="13">
    <source>
        <dbReference type="EMBL" id="PVD34498.1"/>
    </source>
</evidence>
<comment type="similarity">
    <text evidence="3">In the C-terminal section; belongs to the AIR carboxylase family. Class II subfamily.</text>
</comment>
<dbReference type="InterPro" id="IPR050089">
    <property type="entry name" value="SAICAR_synthetase"/>
</dbReference>
<evidence type="ECO:0000256" key="9">
    <source>
        <dbReference type="ARBA" id="ARBA00022840"/>
    </source>
</evidence>
<dbReference type="PANTHER" id="PTHR43599:SF3">
    <property type="entry name" value="SI:DKEY-6E2.2"/>
    <property type="match status" value="1"/>
</dbReference>
<keyword evidence="6" id="KW-0547">Nucleotide-binding</keyword>
<dbReference type="GO" id="GO:0005524">
    <property type="term" value="F:ATP binding"/>
    <property type="evidence" value="ECO:0007669"/>
    <property type="project" value="UniProtKB-KW"/>
</dbReference>
<dbReference type="InterPro" id="IPR018236">
    <property type="entry name" value="SAICAR_synthetase_CS"/>
</dbReference>
<evidence type="ECO:0000256" key="10">
    <source>
        <dbReference type="ARBA" id="ARBA00023239"/>
    </source>
</evidence>
<dbReference type="EMBL" id="PZQS01000003">
    <property type="protein sequence ID" value="PVD34498.1"/>
    <property type="molecule type" value="Genomic_DNA"/>
</dbReference>
<evidence type="ECO:0000256" key="7">
    <source>
        <dbReference type="ARBA" id="ARBA00022755"/>
    </source>
</evidence>
<dbReference type="HAMAP" id="MF_00137">
    <property type="entry name" value="SAICAR_synth"/>
    <property type="match status" value="1"/>
</dbReference>
<dbReference type="InterPro" id="IPR033626">
    <property type="entry name" value="PurE_classII"/>
</dbReference>
<keyword evidence="14" id="KW-1185">Reference proteome</keyword>
<dbReference type="UniPathway" id="UPA00074">
    <property type="reaction ID" value="UER00130"/>
</dbReference>
<evidence type="ECO:0000313" key="14">
    <source>
        <dbReference type="Proteomes" id="UP000245119"/>
    </source>
</evidence>
<dbReference type="CDD" id="cd01416">
    <property type="entry name" value="SAICAR_synt_Ade5"/>
    <property type="match status" value="1"/>
</dbReference>
<organism evidence="13 14">
    <name type="scientific">Pomacea canaliculata</name>
    <name type="common">Golden apple snail</name>
    <dbReference type="NCBI Taxonomy" id="400727"/>
    <lineage>
        <taxon>Eukaryota</taxon>
        <taxon>Metazoa</taxon>
        <taxon>Spiralia</taxon>
        <taxon>Lophotrochozoa</taxon>
        <taxon>Mollusca</taxon>
        <taxon>Gastropoda</taxon>
        <taxon>Caenogastropoda</taxon>
        <taxon>Architaenioglossa</taxon>
        <taxon>Ampullarioidea</taxon>
        <taxon>Ampullariidae</taxon>
        <taxon>Pomacea</taxon>
    </lineage>
</organism>
<dbReference type="STRING" id="400727.A0A2T7PM45"/>